<proteinExistence type="predicted"/>
<dbReference type="AlphaFoldDB" id="A0A370TC76"/>
<dbReference type="RefSeq" id="XP_031865792.1">
    <property type="nucleotide sequence ID" value="XM_032017885.1"/>
</dbReference>
<comment type="caution">
    <text evidence="1">The sequence shown here is derived from an EMBL/GenBank/DDBJ whole genome shotgun (WGS) entry which is preliminary data.</text>
</comment>
<organism evidence="1 2">
    <name type="scientific">Venustampulla echinocandica</name>
    <dbReference type="NCBI Taxonomy" id="2656787"/>
    <lineage>
        <taxon>Eukaryota</taxon>
        <taxon>Fungi</taxon>
        <taxon>Dikarya</taxon>
        <taxon>Ascomycota</taxon>
        <taxon>Pezizomycotina</taxon>
        <taxon>Leotiomycetes</taxon>
        <taxon>Helotiales</taxon>
        <taxon>Pleuroascaceae</taxon>
        <taxon>Venustampulla</taxon>
    </lineage>
</organism>
<gene>
    <name evidence="1" type="ORF">BP5553_09262</name>
</gene>
<evidence type="ECO:0000313" key="2">
    <source>
        <dbReference type="Proteomes" id="UP000254866"/>
    </source>
</evidence>
<reference evidence="1 2" key="1">
    <citation type="journal article" date="2018" name="IMA Fungus">
        <title>IMA Genome-F 9: Draft genome sequence of Annulohypoxylon stygium, Aspergillus mulundensis, Berkeleyomyces basicola (syn. Thielaviopsis basicola), Ceratocystis smalleyi, two Cercospora beticola strains, Coleophoma cylindrospora, Fusarium fracticaudum, Phialophora cf. hyalina, and Morchella septimelata.</title>
        <authorList>
            <person name="Wingfield B.D."/>
            <person name="Bills G.F."/>
            <person name="Dong Y."/>
            <person name="Huang W."/>
            <person name="Nel W.J."/>
            <person name="Swalarsk-Parry B.S."/>
            <person name="Vaghefi N."/>
            <person name="Wilken P.M."/>
            <person name="An Z."/>
            <person name="de Beer Z.W."/>
            <person name="De Vos L."/>
            <person name="Chen L."/>
            <person name="Duong T.A."/>
            <person name="Gao Y."/>
            <person name="Hammerbacher A."/>
            <person name="Kikkert J.R."/>
            <person name="Li Y."/>
            <person name="Li H."/>
            <person name="Li K."/>
            <person name="Li Q."/>
            <person name="Liu X."/>
            <person name="Ma X."/>
            <person name="Naidoo K."/>
            <person name="Pethybridge S.J."/>
            <person name="Sun J."/>
            <person name="Steenkamp E.T."/>
            <person name="van der Nest M.A."/>
            <person name="van Wyk S."/>
            <person name="Wingfield M.J."/>
            <person name="Xiong C."/>
            <person name="Yue Q."/>
            <person name="Zhang X."/>
        </authorList>
    </citation>
    <scope>NUCLEOTIDE SEQUENCE [LARGE SCALE GENOMIC DNA]</scope>
    <source>
        <strain evidence="1 2">BP 5553</strain>
    </source>
</reference>
<evidence type="ECO:0000313" key="1">
    <source>
        <dbReference type="EMBL" id="RDL31860.1"/>
    </source>
</evidence>
<keyword evidence="2" id="KW-1185">Reference proteome</keyword>
<name>A0A370TC76_9HELO</name>
<dbReference type="Proteomes" id="UP000254866">
    <property type="component" value="Unassembled WGS sequence"/>
</dbReference>
<protein>
    <submittedName>
        <fullName evidence="1">Uncharacterized protein</fullName>
    </submittedName>
</protein>
<accession>A0A370TC76</accession>
<dbReference type="GeneID" id="43602111"/>
<dbReference type="EMBL" id="NPIC01000011">
    <property type="protein sequence ID" value="RDL31860.1"/>
    <property type="molecule type" value="Genomic_DNA"/>
</dbReference>
<sequence length="208" mass="24049">MSVNESVNSSTEKETPRWENKLFDFILDLANEIDADAPVLDKLVLVRSDLITIFEETINRKSWEGQLLSAFEPIVNDLEAAGQVEGGRAYLKKLLPILCSELVLERVTPVIQMMIKDLWEKIRFTNEKRKIWEGKILWAFEPISMEMEAQGQEEARKYWEDELLRIMGTCANLVATSQDDPQEEEIQNQHLRDLIIKEIDLQRSTAAN</sequence>